<dbReference type="PANTHER" id="PTHR36427">
    <property type="entry name" value="54S RIBOSOMAL PROTEIN L1, MITOCHONDRIAL"/>
    <property type="match status" value="1"/>
</dbReference>
<evidence type="ECO:0000256" key="5">
    <source>
        <dbReference type="ARBA" id="ARBA00022884"/>
    </source>
</evidence>
<comment type="function">
    <text evidence="9">Binds directly to 23S rRNA. The L1 stalk is quite mobile in the ribosome, and is involved in E site tRNA release.</text>
</comment>
<dbReference type="GO" id="GO:0019843">
    <property type="term" value="F:rRNA binding"/>
    <property type="evidence" value="ECO:0007669"/>
    <property type="project" value="UniProtKB-UniRule"/>
</dbReference>
<dbReference type="FunFam" id="3.40.50.790:FF:000001">
    <property type="entry name" value="50S ribosomal protein L1"/>
    <property type="match status" value="1"/>
</dbReference>
<evidence type="ECO:0000256" key="4">
    <source>
        <dbReference type="ARBA" id="ARBA00022845"/>
    </source>
</evidence>
<dbReference type="Gene3D" id="3.30.190.20">
    <property type="match status" value="1"/>
</dbReference>
<keyword evidence="3 9" id="KW-0699">rRNA-binding</keyword>
<evidence type="ECO:0000256" key="6">
    <source>
        <dbReference type="ARBA" id="ARBA00022980"/>
    </source>
</evidence>
<dbReference type="PANTHER" id="PTHR36427:SF3">
    <property type="entry name" value="LARGE RIBOSOMAL SUBUNIT PROTEIN UL1M"/>
    <property type="match status" value="1"/>
</dbReference>
<keyword evidence="4 9" id="KW-0810">Translation regulation</keyword>
<dbReference type="CDD" id="cd00403">
    <property type="entry name" value="Ribosomal_L1"/>
    <property type="match status" value="1"/>
</dbReference>
<reference evidence="11" key="1">
    <citation type="submission" date="2017-09" db="EMBL/GenBank/DDBJ databases">
        <title>Depth-based differentiation of microbial function through sediment-hosted aquifers and enrichment of novel symbionts in the deep terrestrial subsurface.</title>
        <authorList>
            <person name="Probst A.J."/>
            <person name="Ladd B."/>
            <person name="Jarett J.K."/>
            <person name="Geller-Mcgrath D.E."/>
            <person name="Sieber C.M.K."/>
            <person name="Emerson J.B."/>
            <person name="Anantharaman K."/>
            <person name="Thomas B.C."/>
            <person name="Malmstrom R."/>
            <person name="Stieglmeier M."/>
            <person name="Klingl A."/>
            <person name="Woyke T."/>
            <person name="Ryan C.M."/>
            <person name="Banfield J.F."/>
        </authorList>
    </citation>
    <scope>NUCLEOTIDE SEQUENCE [LARGE SCALE GENOMIC DNA]</scope>
</reference>
<dbReference type="GO" id="GO:0000049">
    <property type="term" value="F:tRNA binding"/>
    <property type="evidence" value="ECO:0007669"/>
    <property type="project" value="UniProtKB-KW"/>
</dbReference>
<dbReference type="Proteomes" id="UP000231263">
    <property type="component" value="Unassembled WGS sequence"/>
</dbReference>
<evidence type="ECO:0000256" key="1">
    <source>
        <dbReference type="ARBA" id="ARBA00010531"/>
    </source>
</evidence>
<comment type="caution">
    <text evidence="10">The sequence shown here is derived from an EMBL/GenBank/DDBJ whole genome shotgun (WGS) entry which is preliminary data.</text>
</comment>
<dbReference type="GO" id="GO:0003735">
    <property type="term" value="F:structural constituent of ribosome"/>
    <property type="evidence" value="ECO:0007669"/>
    <property type="project" value="InterPro"/>
</dbReference>
<keyword evidence="5 9" id="KW-0694">RNA-binding</keyword>
<dbReference type="InterPro" id="IPR028364">
    <property type="entry name" value="Ribosomal_uL1/biogenesis"/>
</dbReference>
<evidence type="ECO:0000256" key="3">
    <source>
        <dbReference type="ARBA" id="ARBA00022730"/>
    </source>
</evidence>
<proteinExistence type="inferred from homology"/>
<dbReference type="Gene3D" id="3.40.50.790">
    <property type="match status" value="1"/>
</dbReference>
<evidence type="ECO:0000313" key="11">
    <source>
        <dbReference type="Proteomes" id="UP000231263"/>
    </source>
</evidence>
<keyword evidence="6 9" id="KW-0689">Ribosomal protein</keyword>
<dbReference type="InterPro" id="IPR005878">
    <property type="entry name" value="Ribosom_uL1_bac-type"/>
</dbReference>
<dbReference type="EMBL" id="PFWT01000008">
    <property type="protein sequence ID" value="PJA46755.1"/>
    <property type="molecule type" value="Genomic_DNA"/>
</dbReference>
<comment type="similarity">
    <text evidence="1 9">Belongs to the universal ribosomal protein uL1 family.</text>
</comment>
<evidence type="ECO:0000256" key="2">
    <source>
        <dbReference type="ARBA" id="ARBA00022491"/>
    </source>
</evidence>
<dbReference type="GO" id="GO:0015934">
    <property type="term" value="C:large ribosomal subunit"/>
    <property type="evidence" value="ECO:0007669"/>
    <property type="project" value="InterPro"/>
</dbReference>
<accession>A0A2M7XFX5</accession>
<dbReference type="SUPFAM" id="SSF56808">
    <property type="entry name" value="Ribosomal protein L1"/>
    <property type="match status" value="1"/>
</dbReference>
<comment type="subunit">
    <text evidence="9">Part of the 50S ribosomal subunit.</text>
</comment>
<dbReference type="InterPro" id="IPR002143">
    <property type="entry name" value="Ribosomal_uL1"/>
</dbReference>
<dbReference type="PIRSF" id="PIRSF002155">
    <property type="entry name" value="Ribosomal_L1"/>
    <property type="match status" value="1"/>
</dbReference>
<dbReference type="HAMAP" id="MF_01318_B">
    <property type="entry name" value="Ribosomal_uL1_B"/>
    <property type="match status" value="1"/>
</dbReference>
<dbReference type="Pfam" id="PF00687">
    <property type="entry name" value="Ribosomal_L1"/>
    <property type="match status" value="1"/>
</dbReference>
<name>A0A2M7XFX5_9BACT</name>
<dbReference type="NCBIfam" id="TIGR01169">
    <property type="entry name" value="rplA_bact"/>
    <property type="match status" value="1"/>
</dbReference>
<gene>
    <name evidence="9" type="primary">rplA</name>
    <name evidence="10" type="ORF">CO173_01530</name>
</gene>
<dbReference type="GO" id="GO:0006417">
    <property type="term" value="P:regulation of translation"/>
    <property type="evidence" value="ECO:0007669"/>
    <property type="project" value="UniProtKB-KW"/>
</dbReference>
<dbReference type="InterPro" id="IPR023674">
    <property type="entry name" value="Ribosomal_uL1-like"/>
</dbReference>
<evidence type="ECO:0000313" key="10">
    <source>
        <dbReference type="EMBL" id="PJA46755.1"/>
    </source>
</evidence>
<keyword evidence="2 9" id="KW-0678">Repressor</keyword>
<dbReference type="GO" id="GO:0006412">
    <property type="term" value="P:translation"/>
    <property type="evidence" value="ECO:0007669"/>
    <property type="project" value="UniProtKB-UniRule"/>
</dbReference>
<keyword evidence="9" id="KW-0820">tRNA-binding</keyword>
<dbReference type="AlphaFoldDB" id="A0A2M7XFX5"/>
<dbReference type="InterPro" id="IPR016095">
    <property type="entry name" value="Ribosomal_uL1_3-a/b-sand"/>
</dbReference>
<evidence type="ECO:0000256" key="9">
    <source>
        <dbReference type="HAMAP-Rule" id="MF_01318"/>
    </source>
</evidence>
<comment type="function">
    <text evidence="9">Protein L1 is also a translational repressor protein, it controls the translation of the L11 operon by binding to its mRNA.</text>
</comment>
<evidence type="ECO:0000256" key="7">
    <source>
        <dbReference type="ARBA" id="ARBA00023274"/>
    </source>
</evidence>
<keyword evidence="7 9" id="KW-0687">Ribonucleoprotein</keyword>
<sequence>MTSKRFTAEQKKIKKFEKHDLEAAIKLAKGSASTKFDESVELSFNTGIDPKKGDQQIRGTVVLPHGTGKTKRVAAFVDSANETAAKEAGADIVGTEETIDKLVQTGLIEFDVAVAVPSMMPKLAKAARILGPRGLMPNPKTDTVGPNIAKMIQEQKGGKISFKNDNTSNVHIIIGKASFDEAKLKENMEVAIDAVKKAKPASQKGIFIKSASISTTMGPGIKLDQNSI</sequence>
<organism evidence="10 11">
    <name type="scientific">Candidatus Uhrbacteria bacterium CG_4_9_14_3_um_filter_41_35</name>
    <dbReference type="NCBI Taxonomy" id="1975034"/>
    <lineage>
        <taxon>Bacteria</taxon>
        <taxon>Candidatus Uhriibacteriota</taxon>
    </lineage>
</organism>
<protein>
    <recommendedName>
        <fullName evidence="8 9">Large ribosomal subunit protein uL1</fullName>
    </recommendedName>
</protein>
<evidence type="ECO:0000256" key="8">
    <source>
        <dbReference type="ARBA" id="ARBA00035241"/>
    </source>
</evidence>